<comment type="caution">
    <text evidence="2">The sequence shown here is derived from an EMBL/GenBank/DDBJ whole genome shotgun (WGS) entry which is preliminary data.</text>
</comment>
<proteinExistence type="predicted"/>
<keyword evidence="1" id="KW-1133">Transmembrane helix</keyword>
<keyword evidence="3" id="KW-1185">Reference proteome</keyword>
<accession>A0ABP8N6D3</accession>
<reference evidence="3" key="1">
    <citation type="journal article" date="2019" name="Int. J. Syst. Evol. Microbiol.">
        <title>The Global Catalogue of Microorganisms (GCM) 10K type strain sequencing project: providing services to taxonomists for standard genome sequencing and annotation.</title>
        <authorList>
            <consortium name="The Broad Institute Genomics Platform"/>
            <consortium name="The Broad Institute Genome Sequencing Center for Infectious Disease"/>
            <person name="Wu L."/>
            <person name="Ma J."/>
        </authorList>
    </citation>
    <scope>NUCLEOTIDE SEQUENCE [LARGE SCALE GENOMIC DNA]</scope>
    <source>
        <strain evidence="3">JCM 32105</strain>
    </source>
</reference>
<organism evidence="2 3">
    <name type="scientific">Nemorincola caseinilytica</name>
    <dbReference type="NCBI Taxonomy" id="2054315"/>
    <lineage>
        <taxon>Bacteria</taxon>
        <taxon>Pseudomonadati</taxon>
        <taxon>Bacteroidota</taxon>
        <taxon>Chitinophagia</taxon>
        <taxon>Chitinophagales</taxon>
        <taxon>Chitinophagaceae</taxon>
        <taxon>Nemorincola</taxon>
    </lineage>
</organism>
<gene>
    <name evidence="2" type="ORF">GCM10023093_03700</name>
</gene>
<feature type="transmembrane region" description="Helical" evidence="1">
    <location>
        <begin position="20"/>
        <end position="38"/>
    </location>
</feature>
<evidence type="ECO:0000256" key="1">
    <source>
        <dbReference type="SAM" id="Phobius"/>
    </source>
</evidence>
<keyword evidence="1" id="KW-0812">Transmembrane</keyword>
<keyword evidence="1" id="KW-0472">Membrane</keyword>
<dbReference type="EMBL" id="BAABFA010000004">
    <property type="protein sequence ID" value="GAA4460666.1"/>
    <property type="molecule type" value="Genomic_DNA"/>
</dbReference>
<dbReference type="InterPro" id="IPR032307">
    <property type="entry name" value="PepSY_TM-like_2"/>
</dbReference>
<dbReference type="PANTHER" id="PTHR40115">
    <property type="entry name" value="INNER MEMBRANE PROTEIN WITH PEPSY TM HELIX"/>
    <property type="match status" value="1"/>
</dbReference>
<evidence type="ECO:0000313" key="3">
    <source>
        <dbReference type="Proteomes" id="UP001500067"/>
    </source>
</evidence>
<name>A0ABP8N6D3_9BACT</name>
<dbReference type="Proteomes" id="UP001500067">
    <property type="component" value="Unassembled WGS sequence"/>
</dbReference>
<sequence>MPVKKFTKLRRLNIATHRDLGYFFSTLIVVYCLSGLALNHVDDWNPDFIITKKDIKISEAMLPGAVDKPLIDSLGRMVGEEKYKVYDVPTKGQVKIYYDNASFHVNFDTHTGVYEKVARRPLFYQSNLFHRNSVKGWRWFADVFAVALILLNITGLFILKGKHGLGGRGKWWMAAGLLPPIIFYIIHELS</sequence>
<dbReference type="RefSeq" id="WP_345077670.1">
    <property type="nucleotide sequence ID" value="NZ_BAABFA010000004.1"/>
</dbReference>
<dbReference type="Pfam" id="PF16357">
    <property type="entry name" value="PepSY_TM_like_2"/>
    <property type="match status" value="1"/>
</dbReference>
<feature type="transmembrane region" description="Helical" evidence="1">
    <location>
        <begin position="171"/>
        <end position="187"/>
    </location>
</feature>
<protein>
    <submittedName>
        <fullName evidence="2">PepSY-associated TM helix domain-containing protein</fullName>
    </submittedName>
</protein>
<evidence type="ECO:0000313" key="2">
    <source>
        <dbReference type="EMBL" id="GAA4460666.1"/>
    </source>
</evidence>
<feature type="transmembrane region" description="Helical" evidence="1">
    <location>
        <begin position="139"/>
        <end position="159"/>
    </location>
</feature>
<dbReference type="PANTHER" id="PTHR40115:SF1">
    <property type="entry name" value="INNER MEMBRANE PROTEIN WITH PEPSY TM HELIX"/>
    <property type="match status" value="1"/>
</dbReference>